<organism evidence="1 2">
    <name type="scientific">Saccharolobus shibatae (strain ATCC 51178 / DSM 5389 / JCM 8931 / NBRC 15437 / B12)</name>
    <name type="common">Sulfolobus shibatae</name>
    <dbReference type="NCBI Taxonomy" id="523848"/>
    <lineage>
        <taxon>Archaea</taxon>
        <taxon>Thermoproteota</taxon>
        <taxon>Thermoprotei</taxon>
        <taxon>Sulfolobales</taxon>
        <taxon>Sulfolobaceae</taxon>
        <taxon>Saccharolobus</taxon>
    </lineage>
</organism>
<protein>
    <submittedName>
        <fullName evidence="1">Uncharacterized protein</fullName>
    </submittedName>
</protein>
<accession>A0A8F5BR31</accession>
<sequence>MIGENLHEEYSIVPTTDLTYIYIDREYEIDINDDLVKKGKSVYEYFAIYDEILRIYMDLLRNLMLNYASRTINSDVEFMNIALSDGSYIILEGDERKVSIPFPKGIATTHTHPGICLFSHKDLETADHLFSIGYAVVSVMNTTCISSLYRRGVYTLDDKLVLKNLVNKVKKAKNLEELMSIYRNLTFPNYLKFVTYSI</sequence>
<dbReference type="Proteomes" id="UP000694018">
    <property type="component" value="Chromosome"/>
</dbReference>
<dbReference type="AlphaFoldDB" id="A0A8F5BR31"/>
<dbReference type="EMBL" id="CP077717">
    <property type="protein sequence ID" value="QXJ29898.1"/>
    <property type="molecule type" value="Genomic_DNA"/>
</dbReference>
<evidence type="ECO:0000313" key="1">
    <source>
        <dbReference type="EMBL" id="QXJ29898.1"/>
    </source>
</evidence>
<evidence type="ECO:0000313" key="2">
    <source>
        <dbReference type="Proteomes" id="UP000694018"/>
    </source>
</evidence>
<dbReference type="KEGG" id="sshi:J5U23_02784"/>
<proteinExistence type="predicted"/>
<reference evidence="1" key="1">
    <citation type="journal article" date="2021" name="Environ. Microbiol.">
        <title>New insights into the diversity and evolution of the archaeal mobilome from three complete genomes of Saccharolobus shibatae.</title>
        <authorList>
            <person name="Medvedeva S."/>
            <person name="Brandt D."/>
            <person name="Cvirkaite-Krupovic V."/>
            <person name="Liu Y."/>
            <person name="Severinov K."/>
            <person name="Ishino S."/>
            <person name="Ishino Y."/>
            <person name="Prangishvili D."/>
            <person name="Kalinowski J."/>
            <person name="Krupovic M."/>
        </authorList>
    </citation>
    <scope>NUCLEOTIDE SEQUENCE</scope>
    <source>
        <strain evidence="1">B12</strain>
    </source>
</reference>
<name>A0A8F5BR31_SACSH</name>
<gene>
    <name evidence="1" type="ORF">J5U23_02784</name>
</gene>